<evidence type="ECO:0000256" key="10">
    <source>
        <dbReference type="ARBA" id="ARBA00047899"/>
    </source>
</evidence>
<dbReference type="EMBL" id="KV918827">
    <property type="protein sequence ID" value="OSX77839.1"/>
    <property type="molecule type" value="Genomic_DNA"/>
</dbReference>
<dbReference type="GO" id="GO:0016020">
    <property type="term" value="C:membrane"/>
    <property type="evidence" value="ECO:0007669"/>
    <property type="project" value="UniProtKB-SubCell"/>
</dbReference>
<evidence type="ECO:0000313" key="12">
    <source>
        <dbReference type="EMBL" id="OSX77839.1"/>
    </source>
</evidence>
<keyword evidence="13" id="KW-1185">Reference proteome</keyword>
<keyword evidence="4" id="KW-0732">Signal</keyword>
<evidence type="ECO:0000256" key="9">
    <source>
        <dbReference type="ARBA" id="ARBA00023180"/>
    </source>
</evidence>
<accession>A0A1X6PAA5</accession>
<keyword evidence="7" id="KW-1015">Disulfide bond</keyword>
<evidence type="ECO:0000256" key="2">
    <source>
        <dbReference type="ARBA" id="ARBA00012513"/>
    </source>
</evidence>
<dbReference type="SUPFAM" id="SSF50985">
    <property type="entry name" value="RCC1/BLIP-II"/>
    <property type="match status" value="1"/>
</dbReference>
<evidence type="ECO:0000256" key="5">
    <source>
        <dbReference type="ARBA" id="ARBA00022989"/>
    </source>
</evidence>
<evidence type="ECO:0000256" key="7">
    <source>
        <dbReference type="ARBA" id="ARBA00023157"/>
    </source>
</evidence>
<sequence>MVTVRRPIPSHRPMLPAAATGAAVALVAALALAVAPSPAAAELPAVSYLLSNFQLMGLGQGSSSAVRSLDDELYFWGDQIPVGSERTTSQYTWLSVDGHTGYECGIERVTLHTMCWGTDKQVVNSSPKVPALQVSTGPLHACALTFDASLIDLERLTLKSDTPASNAAFLESVTPVCWGDGGLHSNNNLSPPAIGDAAAGDPIVSVRTGDGFTCVRTFKGRVQCSGEYGNLEGPAEDRVPQGVLFSALTVGEKHVAGIEAGTAELRAWGDCSSLNECTAPTGISFAGAESSLSAGRMFTCALDTDLRPHCWGRVFWPRATPETSEFIEINSGLTHTCGIRRNDTRAACWGECSFGECDPPAEFNRIPCERHAPRGVCLRTISPGVCDSRACAAGYTWRFDAPCGCYYKFASIAVPAPGASVGGGADGTTDCRTRTGVPFFYMDGADASNRASRCLG</sequence>
<comment type="catalytic activity">
    <reaction evidence="11">
        <text>L-seryl-[protein] + ATP = O-phospho-L-seryl-[protein] + ADP + H(+)</text>
        <dbReference type="Rhea" id="RHEA:17989"/>
        <dbReference type="Rhea" id="RHEA-COMP:9863"/>
        <dbReference type="Rhea" id="RHEA-COMP:11604"/>
        <dbReference type="ChEBI" id="CHEBI:15378"/>
        <dbReference type="ChEBI" id="CHEBI:29999"/>
        <dbReference type="ChEBI" id="CHEBI:30616"/>
        <dbReference type="ChEBI" id="CHEBI:83421"/>
        <dbReference type="ChEBI" id="CHEBI:456216"/>
        <dbReference type="EC" id="2.7.11.1"/>
    </reaction>
</comment>
<comment type="subcellular location">
    <subcellularLocation>
        <location evidence="1">Membrane</location>
        <topology evidence="1">Single-pass type I membrane protein</topology>
    </subcellularLocation>
</comment>
<dbReference type="PANTHER" id="PTHR47460">
    <property type="entry name" value="SERINE/THREONINE-PROTEIN KINASE-LIKE PROTEIN ACR4"/>
    <property type="match status" value="1"/>
</dbReference>
<dbReference type="AlphaFoldDB" id="A0A1X6PAA5"/>
<keyword evidence="6" id="KW-0472">Membrane</keyword>
<evidence type="ECO:0000256" key="8">
    <source>
        <dbReference type="ARBA" id="ARBA00023170"/>
    </source>
</evidence>
<dbReference type="EC" id="2.7.11.1" evidence="2"/>
<reference evidence="12 13" key="1">
    <citation type="submission" date="2017-03" db="EMBL/GenBank/DDBJ databases">
        <title>WGS assembly of Porphyra umbilicalis.</title>
        <authorList>
            <person name="Brawley S.H."/>
            <person name="Blouin N.A."/>
            <person name="Ficko-Blean E."/>
            <person name="Wheeler G.L."/>
            <person name="Lohr M."/>
            <person name="Goodson H.V."/>
            <person name="Jenkins J.W."/>
            <person name="Blaby-Haas C.E."/>
            <person name="Helliwell K.E."/>
            <person name="Chan C."/>
            <person name="Marriage T."/>
            <person name="Bhattacharya D."/>
            <person name="Klein A.S."/>
            <person name="Badis Y."/>
            <person name="Brodie J."/>
            <person name="Cao Y."/>
            <person name="Collen J."/>
            <person name="Dittami S.M."/>
            <person name="Gachon C.M."/>
            <person name="Green B.R."/>
            <person name="Karpowicz S."/>
            <person name="Kim J.W."/>
            <person name="Kudahl U."/>
            <person name="Lin S."/>
            <person name="Michel G."/>
            <person name="Mittag M."/>
            <person name="Olson B.J."/>
            <person name="Pangilinan J."/>
            <person name="Peng Y."/>
            <person name="Qiu H."/>
            <person name="Shu S."/>
            <person name="Singer J.T."/>
            <person name="Smith A.G."/>
            <person name="Sprecher B.N."/>
            <person name="Wagner V."/>
            <person name="Wang W."/>
            <person name="Wang Z.-Y."/>
            <person name="Yan J."/>
            <person name="Yarish C."/>
            <person name="Zoeuner-Riek S."/>
            <person name="Zhuang Y."/>
            <person name="Zou Y."/>
            <person name="Lindquist E.A."/>
            <person name="Grimwood J."/>
            <person name="Barry K."/>
            <person name="Rokhsar D.S."/>
            <person name="Schmutz J."/>
            <person name="Stiller J.W."/>
            <person name="Grossman A.R."/>
            <person name="Prochnik S.E."/>
        </authorList>
    </citation>
    <scope>NUCLEOTIDE SEQUENCE [LARGE SCALE GENOMIC DNA]</scope>
    <source>
        <strain evidence="12">4086291</strain>
    </source>
</reference>
<gene>
    <name evidence="12" type="ORF">BU14_0131s0022</name>
</gene>
<comment type="catalytic activity">
    <reaction evidence="10">
        <text>L-threonyl-[protein] + ATP = O-phospho-L-threonyl-[protein] + ADP + H(+)</text>
        <dbReference type="Rhea" id="RHEA:46608"/>
        <dbReference type="Rhea" id="RHEA-COMP:11060"/>
        <dbReference type="Rhea" id="RHEA-COMP:11605"/>
        <dbReference type="ChEBI" id="CHEBI:15378"/>
        <dbReference type="ChEBI" id="CHEBI:30013"/>
        <dbReference type="ChEBI" id="CHEBI:30616"/>
        <dbReference type="ChEBI" id="CHEBI:61977"/>
        <dbReference type="ChEBI" id="CHEBI:456216"/>
        <dbReference type="EC" id="2.7.11.1"/>
    </reaction>
</comment>
<evidence type="ECO:0000256" key="4">
    <source>
        <dbReference type="ARBA" id="ARBA00022729"/>
    </source>
</evidence>
<keyword evidence="3" id="KW-0812">Transmembrane</keyword>
<organism evidence="12 13">
    <name type="scientific">Porphyra umbilicalis</name>
    <name type="common">Purple laver</name>
    <name type="synonym">Red alga</name>
    <dbReference type="NCBI Taxonomy" id="2786"/>
    <lineage>
        <taxon>Eukaryota</taxon>
        <taxon>Rhodophyta</taxon>
        <taxon>Bangiophyceae</taxon>
        <taxon>Bangiales</taxon>
        <taxon>Bangiaceae</taxon>
        <taxon>Porphyra</taxon>
    </lineage>
</organism>
<dbReference type="OrthoDB" id="61110at2759"/>
<keyword evidence="9" id="KW-0325">Glycoprotein</keyword>
<proteinExistence type="predicted"/>
<evidence type="ECO:0000256" key="6">
    <source>
        <dbReference type="ARBA" id="ARBA00023136"/>
    </source>
</evidence>
<dbReference type="Gene3D" id="2.130.10.30">
    <property type="entry name" value="Regulator of chromosome condensation 1/beta-lactamase-inhibitor protein II"/>
    <property type="match status" value="1"/>
</dbReference>
<evidence type="ECO:0000256" key="3">
    <source>
        <dbReference type="ARBA" id="ARBA00022692"/>
    </source>
</evidence>
<keyword evidence="5" id="KW-1133">Transmembrane helix</keyword>
<dbReference type="PANTHER" id="PTHR47460:SF1">
    <property type="entry name" value="SERINE_THREONINE-PROTEIN KINASE-LIKE PROTEIN ACR4"/>
    <property type="match status" value="1"/>
</dbReference>
<dbReference type="Proteomes" id="UP000218209">
    <property type="component" value="Unassembled WGS sequence"/>
</dbReference>
<name>A0A1X6PAA5_PORUM</name>
<keyword evidence="8" id="KW-0675">Receptor</keyword>
<evidence type="ECO:0000256" key="11">
    <source>
        <dbReference type="ARBA" id="ARBA00048679"/>
    </source>
</evidence>
<evidence type="ECO:0000256" key="1">
    <source>
        <dbReference type="ARBA" id="ARBA00004479"/>
    </source>
</evidence>
<evidence type="ECO:0000313" key="13">
    <source>
        <dbReference type="Proteomes" id="UP000218209"/>
    </source>
</evidence>
<protein>
    <recommendedName>
        <fullName evidence="2">non-specific serine/threonine protein kinase</fullName>
        <ecNumber evidence="2">2.7.11.1</ecNumber>
    </recommendedName>
</protein>
<dbReference type="InterPro" id="IPR009091">
    <property type="entry name" value="RCC1/BLIP-II"/>
</dbReference>
<dbReference type="GO" id="GO:0004674">
    <property type="term" value="F:protein serine/threonine kinase activity"/>
    <property type="evidence" value="ECO:0007669"/>
    <property type="project" value="UniProtKB-KW"/>
</dbReference>